<dbReference type="Proteomes" id="UP000441399">
    <property type="component" value="Unassembled WGS sequence"/>
</dbReference>
<evidence type="ECO:0000313" key="3">
    <source>
        <dbReference type="EMBL" id="CAA0124958.1"/>
    </source>
</evidence>
<gene>
    <name evidence="3" type="ORF">OPDIPICF_03269</name>
</gene>
<protein>
    <recommendedName>
        <fullName evidence="2">Macrodomain Ori protein</fullName>
    </recommendedName>
</protein>
<reference evidence="3 4" key="1">
    <citation type="submission" date="2019-11" db="EMBL/GenBank/DDBJ databases">
        <authorList>
            <person name="Holert J."/>
        </authorList>
    </citation>
    <scope>NUCLEOTIDE SEQUENCE [LARGE SCALE GENOMIC DNA]</scope>
    <source>
        <strain evidence="3">SB11_3</strain>
    </source>
</reference>
<dbReference type="EMBL" id="CACSIO010000061">
    <property type="protein sequence ID" value="CAA0124958.1"/>
    <property type="molecule type" value="Genomic_DNA"/>
</dbReference>
<dbReference type="Pfam" id="PF04219">
    <property type="entry name" value="DUF413"/>
    <property type="match status" value="1"/>
</dbReference>
<dbReference type="InterPro" id="IPR007335">
    <property type="entry name" value="DUF413"/>
</dbReference>
<evidence type="ECO:0000256" key="1">
    <source>
        <dbReference type="ARBA" id="ARBA00093464"/>
    </source>
</evidence>
<name>A0A5S9QZB6_9GAMM</name>
<accession>A0A5S9QZB6</accession>
<dbReference type="AlphaFoldDB" id="A0A5S9QZB6"/>
<evidence type="ECO:0000313" key="4">
    <source>
        <dbReference type="Proteomes" id="UP000441399"/>
    </source>
</evidence>
<organism evidence="3 4">
    <name type="scientific">BD1-7 clade bacterium</name>
    <dbReference type="NCBI Taxonomy" id="2029982"/>
    <lineage>
        <taxon>Bacteria</taxon>
        <taxon>Pseudomonadati</taxon>
        <taxon>Pseudomonadota</taxon>
        <taxon>Gammaproteobacteria</taxon>
        <taxon>Cellvibrionales</taxon>
        <taxon>Spongiibacteraceae</taxon>
        <taxon>BD1-7 clade</taxon>
    </lineage>
</organism>
<sequence>MKTAGFDQGTPFYDNKTCPMGFSRSGHFTLQQATLIERYGNQLLALEVGKETPLTPEQAQFVDVCAGKKPPSTLLEKAWARYYTLRFDTCAVNPFGKAKVTIDEDDIDTSDDDDL</sequence>
<dbReference type="OrthoDB" id="6400110at2"/>
<proteinExistence type="inferred from homology"/>
<keyword evidence="4" id="KW-1185">Reference proteome</keyword>
<comment type="similarity">
    <text evidence="1">Belongs to the MaoP family.</text>
</comment>
<evidence type="ECO:0000256" key="2">
    <source>
        <dbReference type="ARBA" id="ARBA00093628"/>
    </source>
</evidence>